<evidence type="ECO:0008006" key="3">
    <source>
        <dbReference type="Google" id="ProtNLM"/>
    </source>
</evidence>
<name>A0A2A9NR68_9AGAR</name>
<reference evidence="1 2" key="1">
    <citation type="submission" date="2014-02" db="EMBL/GenBank/DDBJ databases">
        <title>Transposable element dynamics among asymbiotic and ectomycorrhizal Amanita fungi.</title>
        <authorList>
            <consortium name="DOE Joint Genome Institute"/>
            <person name="Hess J."/>
            <person name="Skrede I."/>
            <person name="Wolfe B."/>
            <person name="LaButti K."/>
            <person name="Ohm R.A."/>
            <person name="Grigoriev I.V."/>
            <person name="Pringle A."/>
        </authorList>
    </citation>
    <scope>NUCLEOTIDE SEQUENCE [LARGE SCALE GENOMIC DNA]</scope>
    <source>
        <strain evidence="1 2">SKay4041</strain>
    </source>
</reference>
<dbReference type="EMBL" id="KZ301973">
    <property type="protein sequence ID" value="PFH53465.1"/>
    <property type="molecule type" value="Genomic_DNA"/>
</dbReference>
<evidence type="ECO:0000313" key="2">
    <source>
        <dbReference type="Proteomes" id="UP000242287"/>
    </source>
</evidence>
<dbReference type="InterPro" id="IPR052670">
    <property type="entry name" value="UPF0654_domain"/>
</dbReference>
<evidence type="ECO:0000313" key="1">
    <source>
        <dbReference type="EMBL" id="PFH53465.1"/>
    </source>
</evidence>
<protein>
    <recommendedName>
        <fullName evidence="3">Conidiation protein 6</fullName>
    </recommendedName>
</protein>
<sequence>HEKDTERVARGLKASIHNPRVSQEAKIHAEERLHEMGIEIGTKSVMKTTGEKDPIRVAAGYKATLHNPGISEETKDRAEEHLKEMGAEYERENRTADGMHYHYCENRELGGYKATLKNPRVSDAAKDNARRVLTEHGVEVDE</sequence>
<organism evidence="1 2">
    <name type="scientific">Amanita thiersii Skay4041</name>
    <dbReference type="NCBI Taxonomy" id="703135"/>
    <lineage>
        <taxon>Eukaryota</taxon>
        <taxon>Fungi</taxon>
        <taxon>Dikarya</taxon>
        <taxon>Basidiomycota</taxon>
        <taxon>Agaricomycotina</taxon>
        <taxon>Agaricomycetes</taxon>
        <taxon>Agaricomycetidae</taxon>
        <taxon>Agaricales</taxon>
        <taxon>Pluteineae</taxon>
        <taxon>Amanitaceae</taxon>
        <taxon>Amanita</taxon>
    </lineage>
</organism>
<feature type="non-terminal residue" evidence="1">
    <location>
        <position position="1"/>
    </location>
</feature>
<dbReference type="Pfam" id="PF10346">
    <property type="entry name" value="Con-6"/>
    <property type="match status" value="3"/>
</dbReference>
<accession>A0A2A9NR68</accession>
<dbReference type="OrthoDB" id="5419162at2759"/>
<dbReference type="Proteomes" id="UP000242287">
    <property type="component" value="Unassembled WGS sequence"/>
</dbReference>
<dbReference type="PANTHER" id="PTHR36576">
    <property type="entry name" value="UPF0654 PROTEIN C11D3.01C-RELATED"/>
    <property type="match status" value="1"/>
</dbReference>
<dbReference type="GO" id="GO:0005737">
    <property type="term" value="C:cytoplasm"/>
    <property type="evidence" value="ECO:0007669"/>
    <property type="project" value="TreeGrafter"/>
</dbReference>
<dbReference type="InterPro" id="IPR018824">
    <property type="entry name" value="Conidiation-specific_6"/>
</dbReference>
<dbReference type="AlphaFoldDB" id="A0A2A9NR68"/>
<keyword evidence="2" id="KW-1185">Reference proteome</keyword>
<proteinExistence type="predicted"/>
<dbReference type="PANTHER" id="PTHR36576:SF1">
    <property type="entry name" value="UPF0654 PROTEIN C11D3.01C-RELATED"/>
    <property type="match status" value="1"/>
</dbReference>
<gene>
    <name evidence="1" type="ORF">AMATHDRAFT_137573</name>
</gene>